<dbReference type="Proteomes" id="UP000240830">
    <property type="component" value="Unassembled WGS sequence"/>
</dbReference>
<feature type="chain" id="PRO_5014187392" evidence="2">
    <location>
        <begin position="17"/>
        <end position="393"/>
    </location>
</feature>
<feature type="region of interest" description="Disordered" evidence="1">
    <location>
        <begin position="280"/>
        <end position="393"/>
    </location>
</feature>
<reference evidence="3 4" key="1">
    <citation type="submission" date="2016-10" db="EMBL/GenBank/DDBJ databases">
        <title>The genome of Paramicrosporidium saccamoebae is the missing link in understanding Cryptomycota and Microsporidia evolution.</title>
        <authorList>
            <person name="Quandt C.A."/>
            <person name="Beaudet D."/>
            <person name="Corsaro D."/>
            <person name="Michel R."/>
            <person name="Corradi N."/>
            <person name="James T."/>
        </authorList>
    </citation>
    <scope>NUCLEOTIDE SEQUENCE [LARGE SCALE GENOMIC DNA]</scope>
    <source>
        <strain evidence="3 4">KSL3</strain>
    </source>
</reference>
<feature type="compositionally biased region" description="Acidic residues" evidence="1">
    <location>
        <begin position="308"/>
        <end position="332"/>
    </location>
</feature>
<feature type="compositionally biased region" description="Basic residues" evidence="1">
    <location>
        <begin position="291"/>
        <end position="300"/>
    </location>
</feature>
<gene>
    <name evidence="3" type="ORF">PSACC_02781</name>
</gene>
<evidence type="ECO:0000256" key="1">
    <source>
        <dbReference type="SAM" id="MobiDB-lite"/>
    </source>
</evidence>
<evidence type="ECO:0000256" key="2">
    <source>
        <dbReference type="SAM" id="SignalP"/>
    </source>
</evidence>
<feature type="signal peptide" evidence="2">
    <location>
        <begin position="1"/>
        <end position="16"/>
    </location>
</feature>
<name>A0A2H9TI35_9FUNG</name>
<dbReference type="AlphaFoldDB" id="A0A2H9TI35"/>
<organism evidence="3 4">
    <name type="scientific">Paramicrosporidium saccamoebae</name>
    <dbReference type="NCBI Taxonomy" id="1246581"/>
    <lineage>
        <taxon>Eukaryota</taxon>
        <taxon>Fungi</taxon>
        <taxon>Fungi incertae sedis</taxon>
        <taxon>Cryptomycota</taxon>
        <taxon>Cryptomycota incertae sedis</taxon>
        <taxon>Paramicrosporidium</taxon>
    </lineage>
</organism>
<evidence type="ECO:0000313" key="3">
    <source>
        <dbReference type="EMBL" id="PJF17414.1"/>
    </source>
</evidence>
<evidence type="ECO:0000313" key="4">
    <source>
        <dbReference type="Proteomes" id="UP000240830"/>
    </source>
</evidence>
<comment type="caution">
    <text evidence="3">The sequence shown here is derived from an EMBL/GenBank/DDBJ whole genome shotgun (WGS) entry which is preliminary data.</text>
</comment>
<accession>A0A2H9TI35</accession>
<sequence length="393" mass="44234">MLISTALLAFAGLASAKLYIKKGETEYVLKFPEEESLSEDVVRHTLRKAKLSMNLLGNMHFDRATSGMEVVRLPLTFFENWLNEEQLAQIVLNDGLSDLLDGEILQYDFKDALLVQNKLSSLHMKLGMLDANNMGDRLDRIIERIPTRLYPYLSPLAALISPKFKGTVKGFARLFHISMSLVETLSANGRIVLASVLRELPALHSSPSRIFTVAQLLADLVIKNPSLGLTIGTRIAQLCGEIQNISTLLRSKAELAHKTSMTKEHKTAVVMDKMVKSRLGGDKATAYGRNKNPRRSRRPVVKQPLAEVEIELESDSEQDGDLELSGEDEQLDLDSPRKPVRQREQPTRHRPQPTRHHGRGRHQRAPRRRSNSWDSTNSGDDIDLDDDSDAWFK</sequence>
<keyword evidence="2" id="KW-0732">Signal</keyword>
<protein>
    <submittedName>
        <fullName evidence="3">Uncharacterized protein</fullName>
    </submittedName>
</protein>
<feature type="compositionally biased region" description="Basic residues" evidence="1">
    <location>
        <begin position="348"/>
        <end position="370"/>
    </location>
</feature>
<dbReference type="EMBL" id="MTSL01000175">
    <property type="protein sequence ID" value="PJF17414.1"/>
    <property type="molecule type" value="Genomic_DNA"/>
</dbReference>
<feature type="compositionally biased region" description="Acidic residues" evidence="1">
    <location>
        <begin position="380"/>
        <end position="393"/>
    </location>
</feature>
<proteinExistence type="predicted"/>
<keyword evidence="4" id="KW-1185">Reference proteome</keyword>
<feature type="compositionally biased region" description="Basic and acidic residues" evidence="1">
    <location>
        <begin position="334"/>
        <end position="347"/>
    </location>
</feature>